<dbReference type="EMBL" id="MU827409">
    <property type="protein sequence ID" value="KAJ7349549.1"/>
    <property type="molecule type" value="Genomic_DNA"/>
</dbReference>
<protein>
    <recommendedName>
        <fullName evidence="1">Methyltransferase type 11 domain-containing protein</fullName>
    </recommendedName>
</protein>
<organism evidence="2 3">
    <name type="scientific">Desmophyllum pertusum</name>
    <dbReference type="NCBI Taxonomy" id="174260"/>
    <lineage>
        <taxon>Eukaryota</taxon>
        <taxon>Metazoa</taxon>
        <taxon>Cnidaria</taxon>
        <taxon>Anthozoa</taxon>
        <taxon>Hexacorallia</taxon>
        <taxon>Scleractinia</taxon>
        <taxon>Caryophylliina</taxon>
        <taxon>Caryophylliidae</taxon>
        <taxon>Desmophyllum</taxon>
    </lineage>
</organism>
<sequence>MNKRQEKSSTEDHYRSVAEKFDYFYQEYYEGHIPVFMKWLDLKPSNIVADIGSGTGFIAEQLYELSGLNNPVWCVDPSAEMQETAWQRTGLYPVQKTAEEFVSDPEISQVFDRIICASATHHFIDPDAVFKGIVRSLRPGGFFIQVNTVAVGHPMFKSAEKICSTCRKNVVKPTPRLLQEMNLQGKISHQEVTTSTMTVTKSKLYEMFRCRYYELV</sequence>
<dbReference type="Gene3D" id="3.40.50.150">
    <property type="entry name" value="Vaccinia Virus protein VP39"/>
    <property type="match status" value="1"/>
</dbReference>
<keyword evidence="3" id="KW-1185">Reference proteome</keyword>
<name>A0A9W9YHJ9_9CNID</name>
<dbReference type="Pfam" id="PF08241">
    <property type="entry name" value="Methyltransf_11"/>
    <property type="match status" value="1"/>
</dbReference>
<dbReference type="AlphaFoldDB" id="A0A9W9YHJ9"/>
<dbReference type="InterPro" id="IPR029063">
    <property type="entry name" value="SAM-dependent_MTases_sf"/>
</dbReference>
<feature type="domain" description="Methyltransferase type 11" evidence="1">
    <location>
        <begin position="50"/>
        <end position="144"/>
    </location>
</feature>
<dbReference type="SUPFAM" id="SSF53335">
    <property type="entry name" value="S-adenosyl-L-methionine-dependent methyltransferases"/>
    <property type="match status" value="1"/>
</dbReference>
<evidence type="ECO:0000313" key="2">
    <source>
        <dbReference type="EMBL" id="KAJ7349549.1"/>
    </source>
</evidence>
<evidence type="ECO:0000313" key="3">
    <source>
        <dbReference type="Proteomes" id="UP001163046"/>
    </source>
</evidence>
<comment type="caution">
    <text evidence="2">The sequence shown here is derived from an EMBL/GenBank/DDBJ whole genome shotgun (WGS) entry which is preliminary data.</text>
</comment>
<dbReference type="OrthoDB" id="5964541at2759"/>
<dbReference type="CDD" id="cd02440">
    <property type="entry name" value="AdoMet_MTases"/>
    <property type="match status" value="1"/>
</dbReference>
<evidence type="ECO:0000259" key="1">
    <source>
        <dbReference type="Pfam" id="PF08241"/>
    </source>
</evidence>
<gene>
    <name evidence="2" type="ORF">OS493_038616</name>
</gene>
<dbReference type="Proteomes" id="UP001163046">
    <property type="component" value="Unassembled WGS sequence"/>
</dbReference>
<dbReference type="GO" id="GO:0008757">
    <property type="term" value="F:S-adenosylmethionine-dependent methyltransferase activity"/>
    <property type="evidence" value="ECO:0007669"/>
    <property type="project" value="InterPro"/>
</dbReference>
<proteinExistence type="predicted"/>
<accession>A0A9W9YHJ9</accession>
<reference evidence="2" key="1">
    <citation type="submission" date="2023-01" db="EMBL/GenBank/DDBJ databases">
        <title>Genome assembly of the deep-sea coral Lophelia pertusa.</title>
        <authorList>
            <person name="Herrera S."/>
            <person name="Cordes E."/>
        </authorList>
    </citation>
    <scope>NUCLEOTIDE SEQUENCE</scope>
    <source>
        <strain evidence="2">USNM1676648</strain>
        <tissue evidence="2">Polyp</tissue>
    </source>
</reference>
<dbReference type="InterPro" id="IPR013216">
    <property type="entry name" value="Methyltransf_11"/>
</dbReference>
<dbReference type="PANTHER" id="PTHR43861">
    <property type="entry name" value="TRANS-ACONITATE 2-METHYLTRANSFERASE-RELATED"/>
    <property type="match status" value="1"/>
</dbReference>